<dbReference type="EMBL" id="LR134190">
    <property type="protein sequence ID" value="VEB52928.1"/>
    <property type="molecule type" value="Genomic_DNA"/>
</dbReference>
<protein>
    <submittedName>
        <fullName evidence="1">Uncharacterized protein</fullName>
    </submittedName>
</protein>
<dbReference type="AlphaFoldDB" id="A0A3S4INZ0"/>
<reference evidence="1 2" key="1">
    <citation type="submission" date="2018-12" db="EMBL/GenBank/DDBJ databases">
        <authorList>
            <consortium name="Pathogen Informatics"/>
        </authorList>
    </citation>
    <scope>NUCLEOTIDE SEQUENCE [LARGE SCALE GENOMIC DNA]</scope>
    <source>
        <strain evidence="1 2">NCTC6754</strain>
    </source>
</reference>
<sequence length="75" mass="8142">MAAQYITDNGEGGPCARFISHPAAFCQALMTLKIIAVTRALPGPDHSARLMTFRRQIGRRQPGNPKHGIAIETIV</sequence>
<accession>A0A3S4INZ0</accession>
<name>A0A3S4INZ0_SALET</name>
<organism evidence="1 2">
    <name type="scientific">Salmonella enterica I</name>
    <dbReference type="NCBI Taxonomy" id="59201"/>
    <lineage>
        <taxon>Bacteria</taxon>
        <taxon>Pseudomonadati</taxon>
        <taxon>Pseudomonadota</taxon>
        <taxon>Gammaproteobacteria</taxon>
        <taxon>Enterobacterales</taxon>
        <taxon>Enterobacteriaceae</taxon>
        <taxon>Salmonella</taxon>
    </lineage>
</organism>
<dbReference type="Proteomes" id="UP000269208">
    <property type="component" value="Chromosome"/>
</dbReference>
<gene>
    <name evidence="1" type="ORF">NCTC6754_02479</name>
</gene>
<evidence type="ECO:0000313" key="2">
    <source>
        <dbReference type="Proteomes" id="UP000269208"/>
    </source>
</evidence>
<proteinExistence type="predicted"/>
<evidence type="ECO:0000313" key="1">
    <source>
        <dbReference type="EMBL" id="VEB52928.1"/>
    </source>
</evidence>